<dbReference type="AlphaFoldDB" id="A3MVS6"/>
<protein>
    <submittedName>
        <fullName evidence="2">ATPase</fullName>
    </submittedName>
</protein>
<dbReference type="STRING" id="410359.Pcal_1319"/>
<dbReference type="RefSeq" id="WP_011850001.1">
    <property type="nucleotide sequence ID" value="NC_009073.1"/>
</dbReference>
<dbReference type="SUPFAM" id="SSF52540">
    <property type="entry name" value="P-loop containing nucleoside triphosphate hydrolases"/>
    <property type="match status" value="1"/>
</dbReference>
<sequence length="312" mass="34701">MYFRPTPVERPEELFDREEEVKALREAVGRSPMVVVVGVRRVGKTSLVKAATFGMRRVYLDLRAFEWRRYITLDDVLGELGRAVSGLSKRLVELLSRVEGVSVAGVEVRFARGRGRPILHRVLEALNQWGESEGGDVVVVLDEAQELAKLRGASLLPVLAYSYDNLPRLKFVVTGSKEGMLYKFLRLSDAESPLYGRYAPRVEVKPLPRRLAVEYLRRGFEAAGVRVSAEVVERAVDELDGIIGWLAHFGLMAVEYAKAGKSVEEALEASAEAGAELAWSEFCNFVALRGSGRYVDIVRAAAEGATWSEIKR</sequence>
<dbReference type="Gene3D" id="3.40.50.300">
    <property type="entry name" value="P-loop containing nucleotide triphosphate hydrolases"/>
    <property type="match status" value="1"/>
</dbReference>
<dbReference type="eggNOG" id="arCOG03169">
    <property type="taxonomic scope" value="Archaea"/>
</dbReference>
<dbReference type="Proteomes" id="UP000001431">
    <property type="component" value="Chromosome"/>
</dbReference>
<keyword evidence="3" id="KW-1185">Reference proteome</keyword>
<feature type="domain" description="ATPase" evidence="1">
    <location>
        <begin position="14"/>
        <end position="246"/>
    </location>
</feature>
<dbReference type="Gene3D" id="1.10.8.60">
    <property type="match status" value="1"/>
</dbReference>
<evidence type="ECO:0000313" key="3">
    <source>
        <dbReference type="Proteomes" id="UP000001431"/>
    </source>
</evidence>
<reference evidence="2" key="1">
    <citation type="submission" date="2007-02" db="EMBL/GenBank/DDBJ databases">
        <title>Complete sequence of Pyrobaculum calidifontis JCM 11548.</title>
        <authorList>
            <consortium name="US DOE Joint Genome Institute"/>
            <person name="Copeland A."/>
            <person name="Lucas S."/>
            <person name="Lapidus A."/>
            <person name="Barry K."/>
            <person name="Glavina del Rio T."/>
            <person name="Dalin E."/>
            <person name="Tice H."/>
            <person name="Pitluck S."/>
            <person name="Chain P."/>
            <person name="Malfatti S."/>
            <person name="Shin M."/>
            <person name="Vergez L."/>
            <person name="Schmutz J."/>
            <person name="Larimer F."/>
            <person name="Land M."/>
            <person name="Hauser L."/>
            <person name="Kyrpides N."/>
            <person name="Mikhailova N."/>
            <person name="Cozen A.E."/>
            <person name="Fitz-Gibbon S.T."/>
            <person name="House C.H."/>
            <person name="Saltikov C."/>
            <person name="Lowe T.M."/>
            <person name="Richardson P."/>
        </authorList>
    </citation>
    <scope>NUCLEOTIDE SEQUENCE [LARGE SCALE GENOMIC DNA]</scope>
    <source>
        <strain evidence="2">JCM 11548</strain>
    </source>
</reference>
<dbReference type="InterPro" id="IPR027417">
    <property type="entry name" value="P-loop_NTPase"/>
</dbReference>
<evidence type="ECO:0000259" key="1">
    <source>
        <dbReference type="Pfam" id="PF01637"/>
    </source>
</evidence>
<dbReference type="EMBL" id="CP000561">
    <property type="protein sequence ID" value="ABO08743.1"/>
    <property type="molecule type" value="Genomic_DNA"/>
</dbReference>
<dbReference type="KEGG" id="pcl:Pcal_1319"/>
<dbReference type="HOGENOM" id="CLU_061108_0_0_2"/>
<accession>A3MVS6</accession>
<evidence type="ECO:0000313" key="2">
    <source>
        <dbReference type="EMBL" id="ABO08743.1"/>
    </source>
</evidence>
<dbReference type="PANTHER" id="PTHR34301:SF8">
    <property type="entry name" value="ATPASE DOMAIN-CONTAINING PROTEIN"/>
    <property type="match status" value="1"/>
</dbReference>
<organism evidence="2 3">
    <name type="scientific">Pyrobaculum calidifontis (strain DSM 21063 / JCM 11548 / VA1)</name>
    <dbReference type="NCBI Taxonomy" id="410359"/>
    <lineage>
        <taxon>Archaea</taxon>
        <taxon>Thermoproteota</taxon>
        <taxon>Thermoprotei</taxon>
        <taxon>Thermoproteales</taxon>
        <taxon>Thermoproteaceae</taxon>
        <taxon>Pyrobaculum</taxon>
    </lineage>
</organism>
<proteinExistence type="predicted"/>
<dbReference type="InterPro" id="IPR011579">
    <property type="entry name" value="ATPase_dom"/>
</dbReference>
<dbReference type="PANTHER" id="PTHR34301">
    <property type="entry name" value="DNA-BINDING PROTEIN-RELATED"/>
    <property type="match status" value="1"/>
</dbReference>
<name>A3MVS6_PYRCJ</name>
<dbReference type="Pfam" id="PF01637">
    <property type="entry name" value="ATPase_2"/>
    <property type="match status" value="1"/>
</dbReference>
<gene>
    <name evidence="2" type="ordered locus">Pcal_1319</name>
</gene>
<dbReference type="GO" id="GO:0005524">
    <property type="term" value="F:ATP binding"/>
    <property type="evidence" value="ECO:0007669"/>
    <property type="project" value="InterPro"/>
</dbReference>
<dbReference type="GeneID" id="4910180"/>